<evidence type="ECO:0000256" key="4">
    <source>
        <dbReference type="PROSITE-ProRule" id="PRU00169"/>
    </source>
</evidence>
<evidence type="ECO:0000313" key="8">
    <source>
        <dbReference type="Proteomes" id="UP000562027"/>
    </source>
</evidence>
<proteinExistence type="predicted"/>
<dbReference type="PANTHER" id="PTHR43214">
    <property type="entry name" value="TWO-COMPONENT RESPONSE REGULATOR"/>
    <property type="match status" value="1"/>
</dbReference>
<dbReference type="AlphaFoldDB" id="A0A840L386"/>
<keyword evidence="2 7" id="KW-0238">DNA-binding</keyword>
<dbReference type="CDD" id="cd06170">
    <property type="entry name" value="LuxR_C_like"/>
    <property type="match status" value="1"/>
</dbReference>
<dbReference type="SMART" id="SM00448">
    <property type="entry name" value="REC"/>
    <property type="match status" value="1"/>
</dbReference>
<accession>A0A840L386</accession>
<dbReference type="Gene3D" id="3.40.50.2300">
    <property type="match status" value="1"/>
</dbReference>
<dbReference type="InterPro" id="IPR036388">
    <property type="entry name" value="WH-like_DNA-bd_sf"/>
</dbReference>
<sequence>MPNTEPRDNRPIVLVVDDAPASLGLLCEILEQGGYSVRVAQDGATALRRLQLLEPAAILLDAKMPGLSGFETCRRIKADAALAHIPVIFMTGLSDSAHVLQGFASGGVDYVTKPLCSEEVLARLNIHARNAKLAQLSREALEAAGLGVLLLDAQRALVGCSPAARHWLGEHGLPPDGRSLPPGWWAEPGALLRIPPPDPGAAGLQIRNLGPVGQGETLLLLQACGAEANLENKRHQTALTSREAEVLSWLSKGKTNRDIADILSISPRTVNKHLEHLFEKLGVETRSAAAAIGALQSRA</sequence>
<evidence type="ECO:0000256" key="1">
    <source>
        <dbReference type="ARBA" id="ARBA00023015"/>
    </source>
</evidence>
<dbReference type="FunFam" id="1.10.10.10:FF:000153">
    <property type="entry name" value="LuxR family transcriptional regulator"/>
    <property type="match status" value="1"/>
</dbReference>
<protein>
    <submittedName>
        <fullName evidence="7">DNA-binding NarL/FixJ family response regulator</fullName>
    </submittedName>
</protein>
<keyword evidence="1" id="KW-0805">Transcription regulation</keyword>
<keyword evidence="8" id="KW-1185">Reference proteome</keyword>
<dbReference type="InterPro" id="IPR000792">
    <property type="entry name" value="Tscrpt_reg_LuxR_C"/>
</dbReference>
<dbReference type="RefSeq" id="WP_184297216.1">
    <property type="nucleotide sequence ID" value="NZ_JACHLP010000002.1"/>
</dbReference>
<dbReference type="PROSITE" id="PS50110">
    <property type="entry name" value="RESPONSE_REGULATORY"/>
    <property type="match status" value="1"/>
</dbReference>
<feature type="domain" description="HTH luxR-type" evidence="5">
    <location>
        <begin position="232"/>
        <end position="297"/>
    </location>
</feature>
<dbReference type="GO" id="GO:0006355">
    <property type="term" value="P:regulation of DNA-templated transcription"/>
    <property type="evidence" value="ECO:0007669"/>
    <property type="project" value="InterPro"/>
</dbReference>
<dbReference type="GO" id="GO:0000160">
    <property type="term" value="P:phosphorelay signal transduction system"/>
    <property type="evidence" value="ECO:0007669"/>
    <property type="project" value="InterPro"/>
</dbReference>
<dbReference type="Proteomes" id="UP000562027">
    <property type="component" value="Unassembled WGS sequence"/>
</dbReference>
<evidence type="ECO:0000256" key="3">
    <source>
        <dbReference type="ARBA" id="ARBA00023163"/>
    </source>
</evidence>
<dbReference type="PANTHER" id="PTHR43214:SF44">
    <property type="entry name" value="TWO-COMPONENT RESPONSE REGULATOR"/>
    <property type="match status" value="1"/>
</dbReference>
<dbReference type="SMART" id="SM00421">
    <property type="entry name" value="HTH_LUXR"/>
    <property type="match status" value="1"/>
</dbReference>
<dbReference type="InterPro" id="IPR011006">
    <property type="entry name" value="CheY-like_superfamily"/>
</dbReference>
<dbReference type="PRINTS" id="PR00038">
    <property type="entry name" value="HTHLUXR"/>
</dbReference>
<keyword evidence="4" id="KW-0597">Phosphoprotein</keyword>
<dbReference type="EMBL" id="JACHLP010000002">
    <property type="protein sequence ID" value="MBB4842690.1"/>
    <property type="molecule type" value="Genomic_DNA"/>
</dbReference>
<comment type="caution">
    <text evidence="7">The sequence shown here is derived from an EMBL/GenBank/DDBJ whole genome shotgun (WGS) entry which is preliminary data.</text>
</comment>
<dbReference type="PROSITE" id="PS50043">
    <property type="entry name" value="HTH_LUXR_2"/>
    <property type="match status" value="1"/>
</dbReference>
<name>A0A840L386_9BURK</name>
<dbReference type="Pfam" id="PF00072">
    <property type="entry name" value="Response_reg"/>
    <property type="match status" value="1"/>
</dbReference>
<feature type="modified residue" description="4-aspartylphosphate" evidence="4">
    <location>
        <position position="61"/>
    </location>
</feature>
<dbReference type="GO" id="GO:0003677">
    <property type="term" value="F:DNA binding"/>
    <property type="evidence" value="ECO:0007669"/>
    <property type="project" value="UniProtKB-KW"/>
</dbReference>
<dbReference type="Pfam" id="PF00196">
    <property type="entry name" value="GerE"/>
    <property type="match status" value="1"/>
</dbReference>
<evidence type="ECO:0000313" key="7">
    <source>
        <dbReference type="EMBL" id="MBB4842690.1"/>
    </source>
</evidence>
<evidence type="ECO:0000259" key="6">
    <source>
        <dbReference type="PROSITE" id="PS50110"/>
    </source>
</evidence>
<dbReference type="InterPro" id="IPR039420">
    <property type="entry name" value="WalR-like"/>
</dbReference>
<dbReference type="InterPro" id="IPR001789">
    <property type="entry name" value="Sig_transdc_resp-reg_receiver"/>
</dbReference>
<dbReference type="CDD" id="cd19920">
    <property type="entry name" value="REC_PA4781-like"/>
    <property type="match status" value="1"/>
</dbReference>
<evidence type="ECO:0000259" key="5">
    <source>
        <dbReference type="PROSITE" id="PS50043"/>
    </source>
</evidence>
<dbReference type="SUPFAM" id="SSF46894">
    <property type="entry name" value="C-terminal effector domain of the bipartite response regulators"/>
    <property type="match status" value="1"/>
</dbReference>
<dbReference type="PROSITE" id="PS00622">
    <property type="entry name" value="HTH_LUXR_1"/>
    <property type="match status" value="1"/>
</dbReference>
<evidence type="ECO:0000256" key="2">
    <source>
        <dbReference type="ARBA" id="ARBA00023125"/>
    </source>
</evidence>
<gene>
    <name evidence="7" type="ORF">HNP55_001205</name>
</gene>
<feature type="domain" description="Response regulatory" evidence="6">
    <location>
        <begin position="12"/>
        <end position="128"/>
    </location>
</feature>
<organism evidence="7 8">
    <name type="scientific">Roseateles oligotrophus</name>
    <dbReference type="NCBI Taxonomy" id="1769250"/>
    <lineage>
        <taxon>Bacteria</taxon>
        <taxon>Pseudomonadati</taxon>
        <taxon>Pseudomonadota</taxon>
        <taxon>Betaproteobacteria</taxon>
        <taxon>Burkholderiales</taxon>
        <taxon>Sphaerotilaceae</taxon>
        <taxon>Roseateles</taxon>
    </lineage>
</organism>
<dbReference type="SUPFAM" id="SSF52172">
    <property type="entry name" value="CheY-like"/>
    <property type="match status" value="1"/>
</dbReference>
<reference evidence="7 8" key="1">
    <citation type="submission" date="2020-08" db="EMBL/GenBank/DDBJ databases">
        <title>Functional genomics of gut bacteria from endangered species of beetles.</title>
        <authorList>
            <person name="Carlos-Shanley C."/>
        </authorList>
    </citation>
    <scope>NUCLEOTIDE SEQUENCE [LARGE SCALE GENOMIC DNA]</scope>
    <source>
        <strain evidence="7 8">S00239</strain>
    </source>
</reference>
<keyword evidence="3" id="KW-0804">Transcription</keyword>
<dbReference type="InterPro" id="IPR016032">
    <property type="entry name" value="Sig_transdc_resp-reg_C-effctor"/>
</dbReference>
<dbReference type="Gene3D" id="1.10.10.10">
    <property type="entry name" value="Winged helix-like DNA-binding domain superfamily/Winged helix DNA-binding domain"/>
    <property type="match status" value="1"/>
</dbReference>